<gene>
    <name evidence="3" type="ORF">HNQ80_002131</name>
</gene>
<feature type="coiled-coil region" evidence="1">
    <location>
        <begin position="21"/>
        <end position="48"/>
    </location>
</feature>
<accession>A0A841KVK3</accession>
<dbReference type="InterPro" id="IPR026870">
    <property type="entry name" value="Zinc_ribbon_dom"/>
</dbReference>
<reference evidence="3 4" key="1">
    <citation type="submission" date="2020-08" db="EMBL/GenBank/DDBJ databases">
        <title>Genomic Encyclopedia of Type Strains, Phase IV (KMG-IV): sequencing the most valuable type-strain genomes for metagenomic binning, comparative biology and taxonomic classification.</title>
        <authorList>
            <person name="Goeker M."/>
        </authorList>
    </citation>
    <scope>NUCLEOTIDE SEQUENCE [LARGE SCALE GENOMIC DNA]</scope>
    <source>
        <strain evidence="3 4">DSM 103526</strain>
    </source>
</reference>
<dbReference type="EMBL" id="JACHEN010000011">
    <property type="protein sequence ID" value="MBB6216040.1"/>
    <property type="molecule type" value="Genomic_DNA"/>
</dbReference>
<proteinExistence type="predicted"/>
<keyword evidence="1" id="KW-0175">Coiled coil</keyword>
<dbReference type="Proteomes" id="UP000579281">
    <property type="component" value="Unassembled WGS sequence"/>
</dbReference>
<feature type="domain" description="Zinc-ribbon" evidence="2">
    <location>
        <begin position="97"/>
        <end position="118"/>
    </location>
</feature>
<keyword evidence="4" id="KW-1185">Reference proteome</keyword>
<dbReference type="Pfam" id="PF13240">
    <property type="entry name" value="Zn_Ribbon_1"/>
    <property type="match status" value="1"/>
</dbReference>
<dbReference type="AlphaFoldDB" id="A0A841KVK3"/>
<name>A0A841KVK3_9FIRM</name>
<evidence type="ECO:0000259" key="2">
    <source>
        <dbReference type="Pfam" id="PF13240"/>
    </source>
</evidence>
<evidence type="ECO:0000256" key="1">
    <source>
        <dbReference type="SAM" id="Coils"/>
    </source>
</evidence>
<evidence type="ECO:0000313" key="3">
    <source>
        <dbReference type="EMBL" id="MBB6216040.1"/>
    </source>
</evidence>
<evidence type="ECO:0000313" key="4">
    <source>
        <dbReference type="Proteomes" id="UP000579281"/>
    </source>
</evidence>
<comment type="caution">
    <text evidence="3">The sequence shown here is derived from an EMBL/GenBank/DDBJ whole genome shotgun (WGS) entry which is preliminary data.</text>
</comment>
<sequence>MDFMEKLVSKVSEGTKVLSKKTDELLELTELKMEIKHLEDEIEEAKLFIGEMVYRSYLGKETGTAEMREKCSEIEQMYYKIQQLTQEVNEIRGVRLCPHCNIEIREYLNFCPSCGSKVV</sequence>
<protein>
    <submittedName>
        <fullName evidence="3">Chromosome segregation ATPase</fullName>
    </submittedName>
</protein>
<dbReference type="RefSeq" id="WP_184310578.1">
    <property type="nucleotide sequence ID" value="NZ_JACHEN010000011.1"/>
</dbReference>
<organism evidence="3 4">
    <name type="scientific">Anaerosolibacter carboniphilus</name>
    <dbReference type="NCBI Taxonomy" id="1417629"/>
    <lineage>
        <taxon>Bacteria</taxon>
        <taxon>Bacillati</taxon>
        <taxon>Bacillota</taxon>
        <taxon>Clostridia</taxon>
        <taxon>Peptostreptococcales</taxon>
        <taxon>Thermotaleaceae</taxon>
        <taxon>Anaerosolibacter</taxon>
    </lineage>
</organism>